<feature type="chain" id="PRO_5005189492" description="TauD/TfdA-like domain-containing protein" evidence="2">
    <location>
        <begin position="20"/>
        <end position="471"/>
    </location>
</feature>
<feature type="signal peptide" evidence="2">
    <location>
        <begin position="1"/>
        <end position="19"/>
    </location>
</feature>
<evidence type="ECO:0000313" key="4">
    <source>
        <dbReference type="EMBL" id="CEM23401.1"/>
    </source>
</evidence>
<dbReference type="Proteomes" id="UP000041254">
    <property type="component" value="Unassembled WGS sequence"/>
</dbReference>
<proteinExistence type="predicted"/>
<dbReference type="Gene3D" id="3.60.130.10">
    <property type="entry name" value="Clavaminate synthase-like"/>
    <property type="match status" value="1"/>
</dbReference>
<reference evidence="4 5" key="1">
    <citation type="submission" date="2014-11" db="EMBL/GenBank/DDBJ databases">
        <authorList>
            <person name="Zhu J."/>
            <person name="Qi W."/>
            <person name="Song R."/>
        </authorList>
    </citation>
    <scope>NUCLEOTIDE SEQUENCE [LARGE SCALE GENOMIC DNA]</scope>
</reference>
<dbReference type="AlphaFoldDB" id="A0A0G4G4T3"/>
<sequence>MRIDYPGLLGACLLAICSAVQVDLSSAAFLQRRLPGAHGHERRRRKHACNRMASSTLPDCPRTLWSDIDVDYLRSGTSAHPPSDASLWDRLLSPLAAYPSSAHLRDAAPFPAVIESTAERNTEGASFFMRNRAAILEQLRKSGAVWLRGFDLMETECGFQAMYDALGLVPCLDPIHSSGLRKMVAPKQAVYETVNKPSLSKHYVGMHNESTFKKSAVFGAFVCFRPAREGGEFLVADGAEILRRLDPDVVASLCNKKIRISVTNLDFPFLSRLPAPLRTSVKGLLQDLISRLVAPKFDMELEMVWGADGVPHRLQAIEPMQSPVNLHPITKRPLWFCNIHNHSRWLRDRRPCTVPEVGMTEVYHGDLSPIPSEHVEHIDKVTRECIVEIPMQKGDVVLVDNYRTLHGRNIFDGERMHAVTWFKGVTPGEGAYFSVDTKRDTASGEGVRGSGEYDFTAGDLLNEAINKFLVK</sequence>
<keyword evidence="5" id="KW-1185">Reference proteome</keyword>
<dbReference type="Pfam" id="PF02668">
    <property type="entry name" value="TauD"/>
    <property type="match status" value="1"/>
</dbReference>
<evidence type="ECO:0000313" key="5">
    <source>
        <dbReference type="Proteomes" id="UP000041254"/>
    </source>
</evidence>
<organism evidence="4 5">
    <name type="scientific">Vitrella brassicaformis (strain CCMP3155)</name>
    <dbReference type="NCBI Taxonomy" id="1169540"/>
    <lineage>
        <taxon>Eukaryota</taxon>
        <taxon>Sar</taxon>
        <taxon>Alveolata</taxon>
        <taxon>Colpodellida</taxon>
        <taxon>Vitrellaceae</taxon>
        <taxon>Vitrella</taxon>
    </lineage>
</organism>
<name>A0A0G4G4T3_VITBC</name>
<dbReference type="GO" id="GO:0016491">
    <property type="term" value="F:oxidoreductase activity"/>
    <property type="evidence" value="ECO:0007669"/>
    <property type="project" value="UniProtKB-KW"/>
</dbReference>
<protein>
    <recommendedName>
        <fullName evidence="3">TauD/TfdA-like domain-containing protein</fullName>
    </recommendedName>
</protein>
<dbReference type="InterPro" id="IPR003819">
    <property type="entry name" value="TauD/TfdA-like"/>
</dbReference>
<dbReference type="PANTHER" id="PTHR10696">
    <property type="entry name" value="GAMMA-BUTYROBETAINE HYDROXYLASE-RELATED"/>
    <property type="match status" value="1"/>
</dbReference>
<dbReference type="PANTHER" id="PTHR10696:SF21">
    <property type="entry name" value="TAUD_TFDA-LIKE DOMAIN-CONTAINING PROTEIN"/>
    <property type="match status" value="1"/>
</dbReference>
<dbReference type="PhylomeDB" id="A0A0G4G4T3"/>
<gene>
    <name evidence="4" type="ORF">Vbra_21955</name>
</gene>
<dbReference type="InParanoid" id="A0A0G4G4T3"/>
<keyword evidence="2" id="KW-0732">Signal</keyword>
<keyword evidence="1" id="KW-0560">Oxidoreductase</keyword>
<evidence type="ECO:0000259" key="3">
    <source>
        <dbReference type="Pfam" id="PF02668"/>
    </source>
</evidence>
<accession>A0A0G4G4T3</accession>
<evidence type="ECO:0000256" key="1">
    <source>
        <dbReference type="ARBA" id="ARBA00023002"/>
    </source>
</evidence>
<dbReference type="SUPFAM" id="SSF51197">
    <property type="entry name" value="Clavaminate synthase-like"/>
    <property type="match status" value="1"/>
</dbReference>
<dbReference type="OrthoDB" id="408743at2759"/>
<dbReference type="OMA" id="NAHNHAR"/>
<dbReference type="VEuPathDB" id="CryptoDB:Vbra_21955"/>
<feature type="domain" description="TauD/TfdA-like" evidence="3">
    <location>
        <begin position="131"/>
        <end position="420"/>
    </location>
</feature>
<dbReference type="InterPro" id="IPR042098">
    <property type="entry name" value="TauD-like_sf"/>
</dbReference>
<dbReference type="EMBL" id="CDMY01000567">
    <property type="protein sequence ID" value="CEM23401.1"/>
    <property type="molecule type" value="Genomic_DNA"/>
</dbReference>
<dbReference type="InterPro" id="IPR050411">
    <property type="entry name" value="AlphaKG_dependent_hydroxylases"/>
</dbReference>
<evidence type="ECO:0000256" key="2">
    <source>
        <dbReference type="SAM" id="SignalP"/>
    </source>
</evidence>